<evidence type="ECO:0000313" key="2">
    <source>
        <dbReference type="Proteomes" id="UP000670092"/>
    </source>
</evidence>
<comment type="caution">
    <text evidence="1">The sequence shown here is derived from an EMBL/GenBank/DDBJ whole genome shotgun (WGS) entry which is preliminary data.</text>
</comment>
<dbReference type="VEuPathDB" id="FungiDB:I7I52_05446"/>
<evidence type="ECO:0000313" key="1">
    <source>
        <dbReference type="EMBL" id="KAG5293958.1"/>
    </source>
</evidence>
<accession>A0A8H8CZ28</accession>
<reference evidence="1 2" key="1">
    <citation type="submission" date="2021-01" db="EMBL/GenBank/DDBJ databases">
        <title>Chromosome-level genome assembly of a human fungal pathogen reveals clustering of transcriptionally co-regulated genes.</title>
        <authorList>
            <person name="Voorhies M."/>
            <person name="Cohen S."/>
            <person name="Shea T.P."/>
            <person name="Petrus S."/>
            <person name="Munoz J.F."/>
            <person name="Poplawski S."/>
            <person name="Goldman W.E."/>
            <person name="Michael T."/>
            <person name="Cuomo C.A."/>
            <person name="Sil A."/>
            <person name="Beyhan S."/>
        </authorList>
    </citation>
    <scope>NUCLEOTIDE SEQUENCE [LARGE SCALE GENOMIC DNA]</scope>
    <source>
        <strain evidence="1 2">G184AR</strain>
    </source>
</reference>
<protein>
    <submittedName>
        <fullName evidence="1">Uncharacterized protein</fullName>
    </submittedName>
</protein>
<dbReference type="AlphaFoldDB" id="A0A8H8CZ28"/>
<dbReference type="OrthoDB" id="4182162at2759"/>
<organism evidence="1 2">
    <name type="scientific">Ajellomyces capsulatus</name>
    <name type="common">Darling's disease fungus</name>
    <name type="synonym">Histoplasma capsulatum</name>
    <dbReference type="NCBI Taxonomy" id="5037"/>
    <lineage>
        <taxon>Eukaryota</taxon>
        <taxon>Fungi</taxon>
        <taxon>Dikarya</taxon>
        <taxon>Ascomycota</taxon>
        <taxon>Pezizomycotina</taxon>
        <taxon>Eurotiomycetes</taxon>
        <taxon>Eurotiomycetidae</taxon>
        <taxon>Onygenales</taxon>
        <taxon>Ajellomycetaceae</taxon>
        <taxon>Histoplasma</taxon>
    </lineage>
</organism>
<dbReference type="EMBL" id="JAEVHI010000004">
    <property type="protein sequence ID" value="KAG5293958.1"/>
    <property type="molecule type" value="Genomic_DNA"/>
</dbReference>
<dbReference type="Proteomes" id="UP000670092">
    <property type="component" value="Unassembled WGS sequence"/>
</dbReference>
<sequence>MSFVDQFMASYGRAWSHISGADDQNSMRRIPESDIFPATIIRLGTTAEGPGVEKCRGSIHPSTDNISDAAVYLLTFAEYSLERTKDECVKLYGDGDEEKENSIRNGWSVQMIGMRMWDVVDGLRGVDRSGSYGPRIRDVIKIIREEGGAEVEASRIEERIFGVLNEA</sequence>
<name>A0A8H8CZ28_AJECA</name>
<proteinExistence type="predicted"/>
<gene>
    <name evidence="1" type="ORF">I7I52_05446</name>
</gene>